<keyword evidence="3 6" id="KW-0732">Signal</keyword>
<comment type="subcellular location">
    <subcellularLocation>
        <location evidence="1">Periplasm</location>
    </subcellularLocation>
</comment>
<reference evidence="7" key="1">
    <citation type="journal article" date="2021" name="PeerJ">
        <title>Extensive microbial diversity within the chicken gut microbiome revealed by metagenomics and culture.</title>
        <authorList>
            <person name="Gilroy R."/>
            <person name="Ravi A."/>
            <person name="Getino M."/>
            <person name="Pursley I."/>
            <person name="Horton D.L."/>
            <person name="Alikhan N.F."/>
            <person name="Baker D."/>
            <person name="Gharbi K."/>
            <person name="Hall N."/>
            <person name="Watson M."/>
            <person name="Adriaenssens E.M."/>
            <person name="Foster-Nyarko E."/>
            <person name="Jarju S."/>
            <person name="Secka A."/>
            <person name="Antonio M."/>
            <person name="Oren A."/>
            <person name="Chaudhuri R.R."/>
            <person name="La Ragione R."/>
            <person name="Hildebrand F."/>
            <person name="Pallen M.J."/>
        </authorList>
    </citation>
    <scope>NUCLEOTIDE SEQUENCE</scope>
    <source>
        <strain evidence="7">B5-657</strain>
    </source>
</reference>
<evidence type="ECO:0000256" key="5">
    <source>
        <dbReference type="PIRSR" id="PIRSR019574-1"/>
    </source>
</evidence>
<dbReference type="Pfam" id="PF13416">
    <property type="entry name" value="SBP_bac_8"/>
    <property type="match status" value="1"/>
</dbReference>
<dbReference type="InterPro" id="IPR001188">
    <property type="entry name" value="Sperm_putr-bd"/>
</dbReference>
<proteinExistence type="predicted"/>
<evidence type="ECO:0000256" key="3">
    <source>
        <dbReference type="ARBA" id="ARBA00022729"/>
    </source>
</evidence>
<feature type="binding site" evidence="5">
    <location>
        <position position="88"/>
    </location>
    <ligand>
        <name>spermidine</name>
        <dbReference type="ChEBI" id="CHEBI:57834"/>
    </ligand>
</feature>
<evidence type="ECO:0000256" key="6">
    <source>
        <dbReference type="SAM" id="SignalP"/>
    </source>
</evidence>
<evidence type="ECO:0000313" key="8">
    <source>
        <dbReference type="Proteomes" id="UP000824229"/>
    </source>
</evidence>
<dbReference type="Proteomes" id="UP000824229">
    <property type="component" value="Unassembled WGS sequence"/>
</dbReference>
<dbReference type="GO" id="GO:0015846">
    <property type="term" value="P:polyamine transport"/>
    <property type="evidence" value="ECO:0007669"/>
    <property type="project" value="InterPro"/>
</dbReference>
<dbReference type="Gene3D" id="3.40.190.10">
    <property type="entry name" value="Periplasmic binding protein-like II"/>
    <property type="match status" value="2"/>
</dbReference>
<protein>
    <submittedName>
        <fullName evidence="7">ABC transporter substrate-binding protein</fullName>
    </submittedName>
</protein>
<evidence type="ECO:0000256" key="1">
    <source>
        <dbReference type="ARBA" id="ARBA00004418"/>
    </source>
</evidence>
<feature type="chain" id="PRO_5039074813" evidence="6">
    <location>
        <begin position="23"/>
        <end position="353"/>
    </location>
</feature>
<organism evidence="7 8">
    <name type="scientific">Candidatus Cellulosilyticum pullistercoris</name>
    <dbReference type="NCBI Taxonomy" id="2838521"/>
    <lineage>
        <taxon>Bacteria</taxon>
        <taxon>Bacillati</taxon>
        <taxon>Bacillota</taxon>
        <taxon>Clostridia</taxon>
        <taxon>Lachnospirales</taxon>
        <taxon>Cellulosilyticaceae</taxon>
        <taxon>Cellulosilyticum</taxon>
    </lineage>
</organism>
<dbReference type="InterPro" id="IPR006059">
    <property type="entry name" value="SBP"/>
</dbReference>
<dbReference type="GO" id="GO:0042597">
    <property type="term" value="C:periplasmic space"/>
    <property type="evidence" value="ECO:0007669"/>
    <property type="project" value="UniProtKB-SubCell"/>
</dbReference>
<accession>A0A9E2KER8</accession>
<dbReference type="PIRSF" id="PIRSF019574">
    <property type="entry name" value="Periplasmic_polyamine_BP"/>
    <property type="match status" value="1"/>
</dbReference>
<evidence type="ECO:0000256" key="2">
    <source>
        <dbReference type="ARBA" id="ARBA00022448"/>
    </source>
</evidence>
<dbReference type="EMBL" id="JAHLFQ010000251">
    <property type="protein sequence ID" value="MBU3805182.1"/>
    <property type="molecule type" value="Genomic_DNA"/>
</dbReference>
<sequence length="353" mass="39885">MKKTVKRLLSVLMLGTISLSFVGCSSGGENGKVVVYNWGDYIDPAVNDMFTKETGIKVVYSDYANNEEMYASVEPGNVKYDVIFPSDYMIEKMINKNMLQKIDFSKIPNYENIDEQFLNLPYDPNNEYSVPYMWGTVGIVYNKTMVDETVDSWDILWDSKYKGQIFMYDSERDSIMVALKKLGYSMNTRDEKELEEAKQLLIEQAPLVLAYVGDEGKNKMVNGEAALMIAWAGDAVVMLQENPDLAYVVPKEGSNYFVDGIVIPENAENVEQAYEYINFLCRPDIAAMNAEYIGYSTPISAARELLPDEMKNSEVAYPDESILNGELMEMFNDPSDVASVYSSIWTQVKASNS</sequence>
<dbReference type="GO" id="GO:0019808">
    <property type="term" value="F:polyamine binding"/>
    <property type="evidence" value="ECO:0007669"/>
    <property type="project" value="InterPro"/>
</dbReference>
<dbReference type="PROSITE" id="PS51257">
    <property type="entry name" value="PROKAR_LIPOPROTEIN"/>
    <property type="match status" value="1"/>
</dbReference>
<dbReference type="SUPFAM" id="SSF53850">
    <property type="entry name" value="Periplasmic binding protein-like II"/>
    <property type="match status" value="1"/>
</dbReference>
<evidence type="ECO:0000256" key="4">
    <source>
        <dbReference type="ARBA" id="ARBA00022764"/>
    </source>
</evidence>
<dbReference type="PRINTS" id="PR00909">
    <property type="entry name" value="SPERMDNBNDNG"/>
</dbReference>
<keyword evidence="4" id="KW-0574">Periplasm</keyword>
<dbReference type="CDD" id="cd13663">
    <property type="entry name" value="PBP2_PotD_PotF_like_2"/>
    <property type="match status" value="1"/>
</dbReference>
<name>A0A9E2KER8_9FIRM</name>
<reference evidence="7" key="2">
    <citation type="submission" date="2021-04" db="EMBL/GenBank/DDBJ databases">
        <authorList>
            <person name="Gilroy R."/>
        </authorList>
    </citation>
    <scope>NUCLEOTIDE SEQUENCE</scope>
    <source>
        <strain evidence="7">B5-657</strain>
    </source>
</reference>
<evidence type="ECO:0000313" key="7">
    <source>
        <dbReference type="EMBL" id="MBU3805182.1"/>
    </source>
</evidence>
<comment type="caution">
    <text evidence="7">The sequence shown here is derived from an EMBL/GenBank/DDBJ whole genome shotgun (WGS) entry which is preliminary data.</text>
</comment>
<feature type="signal peptide" evidence="6">
    <location>
        <begin position="1"/>
        <end position="22"/>
    </location>
</feature>
<dbReference type="PANTHER" id="PTHR30222:SF17">
    <property type="entry name" value="SPERMIDINE_PUTRESCINE-BINDING PERIPLASMIC PROTEIN"/>
    <property type="match status" value="1"/>
</dbReference>
<dbReference type="AlphaFoldDB" id="A0A9E2KER8"/>
<dbReference type="PANTHER" id="PTHR30222">
    <property type="entry name" value="SPERMIDINE/PUTRESCINE-BINDING PERIPLASMIC PROTEIN"/>
    <property type="match status" value="1"/>
</dbReference>
<gene>
    <name evidence="7" type="ORF">H9872_10585</name>
</gene>
<keyword evidence="2" id="KW-0813">Transport</keyword>